<dbReference type="EMBL" id="MKKU01000321">
    <property type="protein sequence ID" value="RNF15607.1"/>
    <property type="molecule type" value="Genomic_DNA"/>
</dbReference>
<evidence type="ECO:0000256" key="1">
    <source>
        <dbReference type="SAM" id="MobiDB-lite"/>
    </source>
</evidence>
<organism evidence="3 4">
    <name type="scientific">Trypanosoma conorhini</name>
    <dbReference type="NCBI Taxonomy" id="83891"/>
    <lineage>
        <taxon>Eukaryota</taxon>
        <taxon>Discoba</taxon>
        <taxon>Euglenozoa</taxon>
        <taxon>Kinetoplastea</taxon>
        <taxon>Metakinetoplastina</taxon>
        <taxon>Trypanosomatida</taxon>
        <taxon>Trypanosomatidae</taxon>
        <taxon>Trypanosoma</taxon>
    </lineage>
</organism>
<dbReference type="OrthoDB" id="259617at2759"/>
<evidence type="ECO:0008006" key="5">
    <source>
        <dbReference type="Google" id="ProtNLM"/>
    </source>
</evidence>
<reference evidence="3 4" key="1">
    <citation type="journal article" date="2018" name="BMC Genomics">
        <title>Genomic comparison of Trypanosoma conorhini and Trypanosoma rangeli to Trypanosoma cruzi strains of high and low virulence.</title>
        <authorList>
            <person name="Bradwell K.R."/>
            <person name="Koparde V.N."/>
            <person name="Matveyev A.V."/>
            <person name="Serrano M.G."/>
            <person name="Alves J.M."/>
            <person name="Parikh H."/>
            <person name="Huang B."/>
            <person name="Lee V."/>
            <person name="Espinosa-Alvarez O."/>
            <person name="Ortiz P.A."/>
            <person name="Costa-Martins A.G."/>
            <person name="Teixeira M.M."/>
            <person name="Buck G.A."/>
        </authorList>
    </citation>
    <scope>NUCLEOTIDE SEQUENCE [LARGE SCALE GENOMIC DNA]</scope>
    <source>
        <strain evidence="3 4">025E</strain>
    </source>
</reference>
<dbReference type="AlphaFoldDB" id="A0A3R7KUQ5"/>
<dbReference type="RefSeq" id="XP_029227541.1">
    <property type="nucleotide sequence ID" value="XM_029372365.1"/>
</dbReference>
<comment type="caution">
    <text evidence="3">The sequence shown here is derived from an EMBL/GenBank/DDBJ whole genome shotgun (WGS) entry which is preliminary data.</text>
</comment>
<evidence type="ECO:0000313" key="3">
    <source>
        <dbReference type="EMBL" id="RNF15607.1"/>
    </source>
</evidence>
<keyword evidence="2" id="KW-0812">Transmembrane</keyword>
<protein>
    <recommendedName>
        <fullName evidence="5">Transmembrane protein</fullName>
    </recommendedName>
</protein>
<feature type="region of interest" description="Disordered" evidence="1">
    <location>
        <begin position="88"/>
        <end position="111"/>
    </location>
</feature>
<keyword evidence="2" id="KW-1133">Transmembrane helix</keyword>
<accession>A0A3R7KUQ5</accession>
<evidence type="ECO:0000313" key="4">
    <source>
        <dbReference type="Proteomes" id="UP000284403"/>
    </source>
</evidence>
<proteinExistence type="predicted"/>
<keyword evidence="4" id="KW-1185">Reference proteome</keyword>
<evidence type="ECO:0000256" key="2">
    <source>
        <dbReference type="SAM" id="Phobius"/>
    </source>
</evidence>
<feature type="compositionally biased region" description="Polar residues" evidence="1">
    <location>
        <begin position="1"/>
        <end position="14"/>
    </location>
</feature>
<dbReference type="Proteomes" id="UP000284403">
    <property type="component" value="Unassembled WGS sequence"/>
</dbReference>
<name>A0A3R7KUQ5_9TRYP</name>
<gene>
    <name evidence="3" type="ORF">Tco025E_05471</name>
</gene>
<keyword evidence="2" id="KW-0472">Membrane</keyword>
<sequence length="111" mass="11537">MSGSQKQLAVSSNANGGDDGNNPPPVVYAAARMESETSPIGSGPEGFFSFSKQGKLRWWSAIILALYVAGTLSAVLVLIVCSVRRTSHVSNKASNSSSAAGESAFTTWQPS</sequence>
<feature type="region of interest" description="Disordered" evidence="1">
    <location>
        <begin position="1"/>
        <end position="28"/>
    </location>
</feature>
<feature type="compositionally biased region" description="Low complexity" evidence="1">
    <location>
        <begin position="88"/>
        <end position="104"/>
    </location>
</feature>
<dbReference type="GeneID" id="40319082"/>
<feature type="transmembrane region" description="Helical" evidence="2">
    <location>
        <begin position="58"/>
        <end position="83"/>
    </location>
</feature>